<proteinExistence type="predicted"/>
<dbReference type="GO" id="GO:0046872">
    <property type="term" value="F:metal ion binding"/>
    <property type="evidence" value="ECO:0007669"/>
    <property type="project" value="UniProtKB-KW"/>
</dbReference>
<accession>A0AAF5DR31</accession>
<dbReference type="InterPro" id="IPR050532">
    <property type="entry name" value="Globin-like_OT"/>
</dbReference>
<evidence type="ECO:0000256" key="2">
    <source>
        <dbReference type="ARBA" id="ARBA00022723"/>
    </source>
</evidence>
<keyword evidence="3" id="KW-0408">Iron</keyword>
<feature type="domain" description="Globin" evidence="4">
    <location>
        <begin position="327"/>
        <end position="482"/>
    </location>
</feature>
<organism evidence="5 6">
    <name type="scientific">Strongyloides stercoralis</name>
    <name type="common">Threadworm</name>
    <dbReference type="NCBI Taxonomy" id="6248"/>
    <lineage>
        <taxon>Eukaryota</taxon>
        <taxon>Metazoa</taxon>
        <taxon>Ecdysozoa</taxon>
        <taxon>Nematoda</taxon>
        <taxon>Chromadorea</taxon>
        <taxon>Rhabditida</taxon>
        <taxon>Tylenchina</taxon>
        <taxon>Panagrolaimomorpha</taxon>
        <taxon>Strongyloidoidea</taxon>
        <taxon>Strongyloididae</taxon>
        <taxon>Strongyloides</taxon>
    </lineage>
</organism>
<protein>
    <submittedName>
        <fullName evidence="6">Globin family profile domain-containing protein</fullName>
    </submittedName>
</protein>
<dbReference type="GO" id="GO:0020037">
    <property type="term" value="F:heme binding"/>
    <property type="evidence" value="ECO:0007669"/>
    <property type="project" value="InterPro"/>
</dbReference>
<dbReference type="InterPro" id="IPR009050">
    <property type="entry name" value="Globin-like_sf"/>
</dbReference>
<dbReference type="InterPro" id="IPR000971">
    <property type="entry name" value="Globin"/>
</dbReference>
<dbReference type="CDD" id="cd01040">
    <property type="entry name" value="Mb-like"/>
    <property type="match status" value="2"/>
</dbReference>
<evidence type="ECO:0000256" key="3">
    <source>
        <dbReference type="ARBA" id="ARBA00023004"/>
    </source>
</evidence>
<keyword evidence="5" id="KW-1185">Reference proteome</keyword>
<dbReference type="AlphaFoldDB" id="A0AAF5DR31"/>
<reference evidence="6" key="1">
    <citation type="submission" date="2024-02" db="UniProtKB">
        <authorList>
            <consortium name="WormBaseParasite"/>
        </authorList>
    </citation>
    <scope>IDENTIFICATION</scope>
</reference>
<dbReference type="InterPro" id="IPR012292">
    <property type="entry name" value="Globin/Proto"/>
</dbReference>
<dbReference type="GO" id="GO:0019825">
    <property type="term" value="F:oxygen binding"/>
    <property type="evidence" value="ECO:0007669"/>
    <property type="project" value="InterPro"/>
</dbReference>
<sequence>SMKSQNFLFPSVPRTTRSLSPQPQKITKLLSPSFTALSTKTIDNNSRNFLLDGGSKKLERSNSIVPPRFSISLCPNLTTSQIMSIKKSWKHINTKGLFNVLRRCYQRCQSCCPTVAMIFSTESKKKQQNIYSCGVSEHTKYFISLLDRIIDNEPNIELELKNVGKEHAKLYEEYKLSTADIERLGEIIADVFLKLDGIRQNKETSKSWRILIASIIDKVSVGYESELRLYRRKSAIVYDNNYLTLHRINQNNRIKTIKTFYYKSLSVPKFFANYFGISNSSDLRRCRSLRNNISKTNLSGVSRLGSGSGKARSRSRIGLEENCVIRNMTSTQKTSLVCSWKAIKPNANSLMRKIFIELEAVAPKVKQIFAKAAILDCFAKETSDSKIGTIDEHVKLFTKFMDDVILNLDKETEVKCIIRKVGQSHAVLNNACSFQSNLWEHLGEIAIQKICQLDAVQKSRETCKAWRMLIAFVTDEVRSAYDEQVKIVRRSSVDTQKEIISEAGFYDKMKNMQLHEKDGDDYEIMVKKNIIKKCIRIEL</sequence>
<dbReference type="PANTHER" id="PTHR46458:SF11">
    <property type="entry name" value="GLOBIN-LIKE PROTEIN 9"/>
    <property type="match status" value="1"/>
</dbReference>
<keyword evidence="2" id="KW-0479">Metal-binding</keyword>
<dbReference type="Proteomes" id="UP000035681">
    <property type="component" value="Unplaced"/>
</dbReference>
<name>A0AAF5DR31_STRER</name>
<dbReference type="Pfam" id="PF00042">
    <property type="entry name" value="Globin"/>
    <property type="match status" value="1"/>
</dbReference>
<dbReference type="WBParaSite" id="TCONS_00016259.p1">
    <property type="protein sequence ID" value="TCONS_00016259.p1"/>
    <property type="gene ID" value="XLOC_010803"/>
</dbReference>
<keyword evidence="1" id="KW-0349">Heme</keyword>
<dbReference type="PANTHER" id="PTHR46458">
    <property type="entry name" value="BLR2807 PROTEIN"/>
    <property type="match status" value="1"/>
</dbReference>
<evidence type="ECO:0000313" key="5">
    <source>
        <dbReference type="Proteomes" id="UP000035681"/>
    </source>
</evidence>
<evidence type="ECO:0000256" key="1">
    <source>
        <dbReference type="ARBA" id="ARBA00022617"/>
    </source>
</evidence>
<evidence type="ECO:0000313" key="6">
    <source>
        <dbReference type="WBParaSite" id="TCONS_00016259.p1"/>
    </source>
</evidence>
<dbReference type="SUPFAM" id="SSF46458">
    <property type="entry name" value="Globin-like"/>
    <property type="match status" value="2"/>
</dbReference>
<dbReference type="Gene3D" id="1.10.490.10">
    <property type="entry name" value="Globins"/>
    <property type="match status" value="2"/>
</dbReference>
<dbReference type="InterPro" id="IPR044399">
    <property type="entry name" value="Mb-like_M"/>
</dbReference>
<dbReference type="PROSITE" id="PS01033">
    <property type="entry name" value="GLOBIN"/>
    <property type="match status" value="1"/>
</dbReference>
<evidence type="ECO:0000259" key="4">
    <source>
        <dbReference type="PROSITE" id="PS01033"/>
    </source>
</evidence>